<organism evidence="1">
    <name type="scientific">Escherichia coli O25b:H4-ST131</name>
    <dbReference type="NCBI Taxonomy" id="941322"/>
    <lineage>
        <taxon>Bacteria</taxon>
        <taxon>Pseudomonadati</taxon>
        <taxon>Pseudomonadota</taxon>
        <taxon>Gammaproteobacteria</taxon>
        <taxon>Enterobacterales</taxon>
        <taxon>Enterobacteriaceae</taxon>
        <taxon>Escherichia</taxon>
    </lineage>
</organism>
<keyword evidence="1" id="KW-0614">Plasmid</keyword>
<dbReference type="EMBL" id="AP019526">
    <property type="protein sequence ID" value="BBI76591.1"/>
    <property type="molecule type" value="Genomic_DNA"/>
</dbReference>
<dbReference type="AlphaFoldDB" id="A0A5K7U6Z5"/>
<proteinExistence type="predicted"/>
<sequence length="64" mass="7211">MTLIITAIVIQTIIKIELPLIKSYFKINSPVFVTQSVVYVTIFAKTGRRKVLFSAWKPGNQNNG</sequence>
<evidence type="ECO:0000313" key="1">
    <source>
        <dbReference type="EMBL" id="BBI76591.1"/>
    </source>
</evidence>
<geneLocation type="plasmid" evidence="1">
    <name>pB0018</name>
</geneLocation>
<reference evidence="1" key="1">
    <citation type="submission" date="2019-03" db="EMBL/GenBank/DDBJ databases">
        <title>blaCTX-M-27-possessing-IncF[F1:A2:B20] plasmids from Escherichia coli ST131 H30R1.</title>
        <authorList>
            <person name="Matsuo N."/>
            <person name="Hayashi M."/>
            <person name="Wachino J."/>
            <person name="Kawamura K."/>
            <person name="Arakawa Y."/>
        </authorList>
    </citation>
    <scope>NUCLEOTIDE SEQUENCE</scope>
    <source>
        <strain evidence="1">B0018</strain>
        <plasmid evidence="1">pB0018</plasmid>
    </source>
</reference>
<name>A0A5K7U6Z5_ECOLX</name>
<protein>
    <submittedName>
        <fullName evidence="1">Uncharacterized protein</fullName>
    </submittedName>
</protein>
<accession>A0A5K7U6Z5</accession>